<dbReference type="Gramene" id="mRNA:HanXRQr2_Chr12g0541701">
    <property type="protein sequence ID" value="CDS:HanXRQr2_Chr12g0541701.1"/>
    <property type="gene ID" value="HanXRQr2_Chr12g0541701"/>
</dbReference>
<sequence>MNKVKVDNRRVVIILEIFEDNKERIVKKIVQHTTMLVGRTLHASQSSVDKYGYQKHWSQPIKLSTRQQIA</sequence>
<dbReference type="EMBL" id="MNCJ02000327">
    <property type="protein sequence ID" value="KAF5777943.1"/>
    <property type="molecule type" value="Genomic_DNA"/>
</dbReference>
<evidence type="ECO:0000313" key="2">
    <source>
        <dbReference type="Proteomes" id="UP000215914"/>
    </source>
</evidence>
<protein>
    <submittedName>
        <fullName evidence="1">Uncharacterized protein</fullName>
    </submittedName>
</protein>
<evidence type="ECO:0000313" key="1">
    <source>
        <dbReference type="EMBL" id="KAF5777943.1"/>
    </source>
</evidence>
<accession>A0A9K3HGL5</accession>
<keyword evidence="2" id="KW-1185">Reference proteome</keyword>
<organism evidence="1 2">
    <name type="scientific">Helianthus annuus</name>
    <name type="common">Common sunflower</name>
    <dbReference type="NCBI Taxonomy" id="4232"/>
    <lineage>
        <taxon>Eukaryota</taxon>
        <taxon>Viridiplantae</taxon>
        <taxon>Streptophyta</taxon>
        <taxon>Embryophyta</taxon>
        <taxon>Tracheophyta</taxon>
        <taxon>Spermatophyta</taxon>
        <taxon>Magnoliopsida</taxon>
        <taxon>eudicotyledons</taxon>
        <taxon>Gunneridae</taxon>
        <taxon>Pentapetalae</taxon>
        <taxon>asterids</taxon>
        <taxon>campanulids</taxon>
        <taxon>Asterales</taxon>
        <taxon>Asteraceae</taxon>
        <taxon>Asteroideae</taxon>
        <taxon>Heliantheae alliance</taxon>
        <taxon>Heliantheae</taxon>
        <taxon>Helianthus</taxon>
    </lineage>
</organism>
<reference evidence="1" key="1">
    <citation type="journal article" date="2017" name="Nature">
        <title>The sunflower genome provides insights into oil metabolism, flowering and Asterid evolution.</title>
        <authorList>
            <person name="Badouin H."/>
            <person name="Gouzy J."/>
            <person name="Grassa C.J."/>
            <person name="Murat F."/>
            <person name="Staton S.E."/>
            <person name="Cottret L."/>
            <person name="Lelandais-Briere C."/>
            <person name="Owens G.L."/>
            <person name="Carrere S."/>
            <person name="Mayjonade B."/>
            <person name="Legrand L."/>
            <person name="Gill N."/>
            <person name="Kane N.C."/>
            <person name="Bowers J.E."/>
            <person name="Hubner S."/>
            <person name="Bellec A."/>
            <person name="Berard A."/>
            <person name="Berges H."/>
            <person name="Blanchet N."/>
            <person name="Boniface M.C."/>
            <person name="Brunel D."/>
            <person name="Catrice O."/>
            <person name="Chaidir N."/>
            <person name="Claudel C."/>
            <person name="Donnadieu C."/>
            <person name="Faraut T."/>
            <person name="Fievet G."/>
            <person name="Helmstetter N."/>
            <person name="King M."/>
            <person name="Knapp S.J."/>
            <person name="Lai Z."/>
            <person name="Le Paslier M.C."/>
            <person name="Lippi Y."/>
            <person name="Lorenzon L."/>
            <person name="Mandel J.R."/>
            <person name="Marage G."/>
            <person name="Marchand G."/>
            <person name="Marquand E."/>
            <person name="Bret-Mestries E."/>
            <person name="Morien E."/>
            <person name="Nambeesan S."/>
            <person name="Nguyen T."/>
            <person name="Pegot-Espagnet P."/>
            <person name="Pouilly N."/>
            <person name="Raftis F."/>
            <person name="Sallet E."/>
            <person name="Schiex T."/>
            <person name="Thomas J."/>
            <person name="Vandecasteele C."/>
            <person name="Vares D."/>
            <person name="Vear F."/>
            <person name="Vautrin S."/>
            <person name="Crespi M."/>
            <person name="Mangin B."/>
            <person name="Burke J.M."/>
            <person name="Salse J."/>
            <person name="Munos S."/>
            <person name="Vincourt P."/>
            <person name="Rieseberg L.H."/>
            <person name="Langlade N.B."/>
        </authorList>
    </citation>
    <scope>NUCLEOTIDE SEQUENCE</scope>
    <source>
        <tissue evidence="1">Leaves</tissue>
    </source>
</reference>
<gene>
    <name evidence="1" type="ORF">HanXRQr2_Chr12g0541701</name>
</gene>
<comment type="caution">
    <text evidence="1">The sequence shown here is derived from an EMBL/GenBank/DDBJ whole genome shotgun (WGS) entry which is preliminary data.</text>
</comment>
<proteinExistence type="predicted"/>
<name>A0A9K3HGL5_HELAN</name>
<reference evidence="1" key="2">
    <citation type="submission" date="2020-06" db="EMBL/GenBank/DDBJ databases">
        <title>Helianthus annuus Genome sequencing and assembly Release 2.</title>
        <authorList>
            <person name="Gouzy J."/>
            <person name="Langlade N."/>
            <person name="Munos S."/>
        </authorList>
    </citation>
    <scope>NUCLEOTIDE SEQUENCE</scope>
    <source>
        <tissue evidence="1">Leaves</tissue>
    </source>
</reference>
<dbReference type="AlphaFoldDB" id="A0A9K3HGL5"/>
<dbReference type="Proteomes" id="UP000215914">
    <property type="component" value="Unassembled WGS sequence"/>
</dbReference>